<evidence type="ECO:0000313" key="1">
    <source>
        <dbReference type="EMBL" id="MQL73312.1"/>
    </source>
</evidence>
<proteinExistence type="predicted"/>
<reference evidence="1" key="1">
    <citation type="submission" date="2017-07" db="EMBL/GenBank/DDBJ databases">
        <title>Taro Niue Genome Assembly and Annotation.</title>
        <authorList>
            <person name="Atibalentja N."/>
            <person name="Keating K."/>
            <person name="Fields C.J."/>
        </authorList>
    </citation>
    <scope>NUCLEOTIDE SEQUENCE</scope>
    <source>
        <strain evidence="1">Niue_2</strain>
        <tissue evidence="1">Leaf</tissue>
    </source>
</reference>
<dbReference type="EMBL" id="NMUH01000161">
    <property type="protein sequence ID" value="MQL73312.1"/>
    <property type="molecule type" value="Genomic_DNA"/>
</dbReference>
<feature type="non-terminal residue" evidence="1">
    <location>
        <position position="139"/>
    </location>
</feature>
<comment type="caution">
    <text evidence="1">The sequence shown here is derived from an EMBL/GenBank/DDBJ whole genome shotgun (WGS) entry which is preliminary data.</text>
</comment>
<organism evidence="1 2">
    <name type="scientific">Colocasia esculenta</name>
    <name type="common">Wild taro</name>
    <name type="synonym">Arum esculentum</name>
    <dbReference type="NCBI Taxonomy" id="4460"/>
    <lineage>
        <taxon>Eukaryota</taxon>
        <taxon>Viridiplantae</taxon>
        <taxon>Streptophyta</taxon>
        <taxon>Embryophyta</taxon>
        <taxon>Tracheophyta</taxon>
        <taxon>Spermatophyta</taxon>
        <taxon>Magnoliopsida</taxon>
        <taxon>Liliopsida</taxon>
        <taxon>Araceae</taxon>
        <taxon>Aroideae</taxon>
        <taxon>Colocasieae</taxon>
        <taxon>Colocasia</taxon>
    </lineage>
</organism>
<protein>
    <submittedName>
        <fullName evidence="1">Uncharacterized protein</fullName>
    </submittedName>
</protein>
<evidence type="ECO:0000313" key="2">
    <source>
        <dbReference type="Proteomes" id="UP000652761"/>
    </source>
</evidence>
<name>A0A843TLJ3_COLES</name>
<accession>A0A843TLJ3</accession>
<sequence>MNTKSLMQEKLAAVDRQLIAVDRPAFLNSGITGTVCICRQTSCIYRQIHTVQQDDALSAAICRQDLSTVLPLAVDRALFPELRNSTCVWLSTAPFLAVDRHQQNSSSTSGKHHMSTENFWLSTGTARAMFQHLSCSILC</sequence>
<gene>
    <name evidence="1" type="ORF">Taro_005665</name>
</gene>
<keyword evidence="2" id="KW-1185">Reference proteome</keyword>
<dbReference type="AlphaFoldDB" id="A0A843TLJ3"/>
<dbReference type="Proteomes" id="UP000652761">
    <property type="component" value="Unassembled WGS sequence"/>
</dbReference>